<dbReference type="Pfam" id="PF11272">
    <property type="entry name" value="DUF3072"/>
    <property type="match status" value="2"/>
</dbReference>
<name>A0A5C3MMN0_9AGAM</name>
<dbReference type="OrthoDB" id="2751476at2759"/>
<evidence type="ECO:0000256" key="1">
    <source>
        <dbReference type="SAM" id="MobiDB-lite"/>
    </source>
</evidence>
<dbReference type="EMBL" id="ML213529">
    <property type="protein sequence ID" value="TFK46514.1"/>
    <property type="molecule type" value="Genomic_DNA"/>
</dbReference>
<evidence type="ECO:0000313" key="3">
    <source>
        <dbReference type="Proteomes" id="UP000305948"/>
    </source>
</evidence>
<feature type="region of interest" description="Disordered" evidence="1">
    <location>
        <begin position="1"/>
        <end position="130"/>
    </location>
</feature>
<feature type="compositionally biased region" description="Basic and acidic residues" evidence="1">
    <location>
        <begin position="111"/>
        <end position="130"/>
    </location>
</feature>
<evidence type="ECO:0000313" key="2">
    <source>
        <dbReference type="EMBL" id="TFK46514.1"/>
    </source>
</evidence>
<dbReference type="AlphaFoldDB" id="A0A5C3MMN0"/>
<feature type="compositionally biased region" description="Basic and acidic residues" evidence="1">
    <location>
        <begin position="40"/>
        <end position="55"/>
    </location>
</feature>
<evidence type="ECO:0008006" key="4">
    <source>
        <dbReference type="Google" id="ProtNLM"/>
    </source>
</evidence>
<reference evidence="2 3" key="1">
    <citation type="journal article" date="2019" name="Nat. Ecol. Evol.">
        <title>Megaphylogeny resolves global patterns of mushroom evolution.</title>
        <authorList>
            <person name="Varga T."/>
            <person name="Krizsan K."/>
            <person name="Foldi C."/>
            <person name="Dima B."/>
            <person name="Sanchez-Garcia M."/>
            <person name="Sanchez-Ramirez S."/>
            <person name="Szollosi G.J."/>
            <person name="Szarkandi J.G."/>
            <person name="Papp V."/>
            <person name="Albert L."/>
            <person name="Andreopoulos W."/>
            <person name="Angelini C."/>
            <person name="Antonin V."/>
            <person name="Barry K.W."/>
            <person name="Bougher N.L."/>
            <person name="Buchanan P."/>
            <person name="Buyck B."/>
            <person name="Bense V."/>
            <person name="Catcheside P."/>
            <person name="Chovatia M."/>
            <person name="Cooper J."/>
            <person name="Damon W."/>
            <person name="Desjardin D."/>
            <person name="Finy P."/>
            <person name="Geml J."/>
            <person name="Haridas S."/>
            <person name="Hughes K."/>
            <person name="Justo A."/>
            <person name="Karasinski D."/>
            <person name="Kautmanova I."/>
            <person name="Kiss B."/>
            <person name="Kocsube S."/>
            <person name="Kotiranta H."/>
            <person name="LaButti K.M."/>
            <person name="Lechner B.E."/>
            <person name="Liimatainen K."/>
            <person name="Lipzen A."/>
            <person name="Lukacs Z."/>
            <person name="Mihaltcheva S."/>
            <person name="Morgado L.N."/>
            <person name="Niskanen T."/>
            <person name="Noordeloos M.E."/>
            <person name="Ohm R.A."/>
            <person name="Ortiz-Santana B."/>
            <person name="Ovrebo C."/>
            <person name="Racz N."/>
            <person name="Riley R."/>
            <person name="Savchenko A."/>
            <person name="Shiryaev A."/>
            <person name="Soop K."/>
            <person name="Spirin V."/>
            <person name="Szebenyi C."/>
            <person name="Tomsovsky M."/>
            <person name="Tulloss R.E."/>
            <person name="Uehling J."/>
            <person name="Grigoriev I.V."/>
            <person name="Vagvolgyi C."/>
            <person name="Papp T."/>
            <person name="Martin F.M."/>
            <person name="Miettinen O."/>
            <person name="Hibbett D.S."/>
            <person name="Nagy L.G."/>
        </authorList>
    </citation>
    <scope>NUCLEOTIDE SEQUENCE [LARGE SCALE GENOMIC DNA]</scope>
    <source>
        <strain evidence="2 3">OMC1185</strain>
    </source>
</reference>
<keyword evidence="3" id="KW-1185">Reference proteome</keyword>
<protein>
    <recommendedName>
        <fullName evidence="4">DUF3072 domain-containing protein</fullName>
    </recommendedName>
</protein>
<accession>A0A5C3MMN0</accession>
<gene>
    <name evidence="2" type="ORF">OE88DRAFT_1667512</name>
</gene>
<organism evidence="2 3">
    <name type="scientific">Heliocybe sulcata</name>
    <dbReference type="NCBI Taxonomy" id="5364"/>
    <lineage>
        <taxon>Eukaryota</taxon>
        <taxon>Fungi</taxon>
        <taxon>Dikarya</taxon>
        <taxon>Basidiomycota</taxon>
        <taxon>Agaricomycotina</taxon>
        <taxon>Agaricomycetes</taxon>
        <taxon>Gloeophyllales</taxon>
        <taxon>Gloeophyllaceae</taxon>
        <taxon>Heliocybe</taxon>
    </lineage>
</organism>
<dbReference type="InterPro" id="IPR021425">
    <property type="entry name" value="DUF3072"/>
</dbReference>
<proteinExistence type="predicted"/>
<sequence length="130" mass="13746">MSSIPPPQQWATGDEPMTEKQGAFLNKLMAEKGVNMDSEGISKSHASEMIDDLKKQSGGSSGHGATEKGGDSLLKNPSDWTTGDEAATSRQRGYVASLAKKAGEQVPSTDEMSKAEASETIDDLRSKTGQ</sequence>
<dbReference type="Proteomes" id="UP000305948">
    <property type="component" value="Unassembled WGS sequence"/>
</dbReference>